<feature type="transmembrane region" description="Helical" evidence="1">
    <location>
        <begin position="129"/>
        <end position="151"/>
    </location>
</feature>
<feature type="transmembrane region" description="Helical" evidence="1">
    <location>
        <begin position="33"/>
        <end position="50"/>
    </location>
</feature>
<evidence type="ECO:0000256" key="1">
    <source>
        <dbReference type="SAM" id="Phobius"/>
    </source>
</evidence>
<reference evidence="2" key="1">
    <citation type="journal article" date="2014" name="Int. J. Syst. Evol. Microbiol.">
        <title>Complete genome sequence of Corynebacterium casei LMG S-19264T (=DSM 44701T), isolated from a smear-ripened cheese.</title>
        <authorList>
            <consortium name="US DOE Joint Genome Institute (JGI-PGF)"/>
            <person name="Walter F."/>
            <person name="Albersmeier A."/>
            <person name="Kalinowski J."/>
            <person name="Ruckert C."/>
        </authorList>
    </citation>
    <scope>NUCLEOTIDE SEQUENCE</scope>
    <source>
        <strain evidence="2">CGMCC 1.16548</strain>
    </source>
</reference>
<keyword evidence="1" id="KW-0472">Membrane</keyword>
<organism evidence="2 3">
    <name type="scientific">Pseudolysinimonas yzui</name>
    <dbReference type="NCBI Taxonomy" id="2708254"/>
    <lineage>
        <taxon>Bacteria</taxon>
        <taxon>Bacillati</taxon>
        <taxon>Actinomycetota</taxon>
        <taxon>Actinomycetes</taxon>
        <taxon>Micrococcales</taxon>
        <taxon>Microbacteriaceae</taxon>
        <taxon>Pseudolysinimonas</taxon>
    </lineage>
</organism>
<keyword evidence="3" id="KW-1185">Reference proteome</keyword>
<protein>
    <submittedName>
        <fullName evidence="2">Uncharacterized protein</fullName>
    </submittedName>
</protein>
<dbReference type="RefSeq" id="WP_191281767.1">
    <property type="nucleotide sequence ID" value="NZ_BNAI01000001.1"/>
</dbReference>
<feature type="transmembrane region" description="Helical" evidence="1">
    <location>
        <begin position="62"/>
        <end position="84"/>
    </location>
</feature>
<name>A0A8J3GNG7_9MICO</name>
<evidence type="ECO:0000313" key="3">
    <source>
        <dbReference type="Proteomes" id="UP000617531"/>
    </source>
</evidence>
<dbReference type="AlphaFoldDB" id="A0A8J3GNG7"/>
<comment type="caution">
    <text evidence="2">The sequence shown here is derived from an EMBL/GenBank/DDBJ whole genome shotgun (WGS) entry which is preliminary data.</text>
</comment>
<sequence>MKRVDATPSHAVGVIDSELVAVRAQQGVLEARAFAVLTLDVGAVTLYLAIRERVAWDPVVTGSLGFWAFLAAVILIAGSIAFAARGTVPARADDIPVPVLLGEQDALVAARVAQLERARARVARSGRRVVIALLLAVAAIADVGLLTWWAASGW</sequence>
<gene>
    <name evidence="2" type="ORF">GCM10011600_04830</name>
</gene>
<dbReference type="EMBL" id="BNAI01000001">
    <property type="protein sequence ID" value="GHF07222.1"/>
    <property type="molecule type" value="Genomic_DNA"/>
</dbReference>
<accession>A0A8J3GNG7</accession>
<keyword evidence="1" id="KW-1133">Transmembrane helix</keyword>
<reference evidence="2" key="2">
    <citation type="submission" date="2020-09" db="EMBL/GenBank/DDBJ databases">
        <authorList>
            <person name="Sun Q."/>
            <person name="Zhou Y."/>
        </authorList>
    </citation>
    <scope>NUCLEOTIDE SEQUENCE</scope>
    <source>
        <strain evidence="2">CGMCC 1.16548</strain>
    </source>
</reference>
<dbReference type="Proteomes" id="UP000617531">
    <property type="component" value="Unassembled WGS sequence"/>
</dbReference>
<keyword evidence="1" id="KW-0812">Transmembrane</keyword>
<evidence type="ECO:0000313" key="2">
    <source>
        <dbReference type="EMBL" id="GHF07222.1"/>
    </source>
</evidence>
<proteinExistence type="predicted"/>